<keyword evidence="12" id="KW-0460">Magnesium</keyword>
<dbReference type="CDD" id="cd00384">
    <property type="entry name" value="ALAD_PBGS"/>
    <property type="match status" value="1"/>
</dbReference>
<dbReference type="PIRSF" id="PIRSF001415">
    <property type="entry name" value="Porphbilin_synth"/>
    <property type="match status" value="1"/>
</dbReference>
<name>A0A917NBD2_9GAMM</name>
<feature type="binding site" evidence="10">
    <location>
        <position position="277"/>
    </location>
    <ligand>
        <name>5-aminolevulinate</name>
        <dbReference type="ChEBI" id="CHEBI:356416"/>
        <label>2</label>
    </ligand>
</feature>
<dbReference type="GO" id="GO:0008270">
    <property type="term" value="F:zinc ion binding"/>
    <property type="evidence" value="ECO:0007669"/>
    <property type="project" value="TreeGrafter"/>
</dbReference>
<organism evidence="15 16">
    <name type="scientific">Legionella impletisoli</name>
    <dbReference type="NCBI Taxonomy" id="343510"/>
    <lineage>
        <taxon>Bacteria</taxon>
        <taxon>Pseudomonadati</taxon>
        <taxon>Pseudomonadota</taxon>
        <taxon>Gammaproteobacteria</taxon>
        <taxon>Legionellales</taxon>
        <taxon>Legionellaceae</taxon>
        <taxon>Legionella</taxon>
    </lineage>
</organism>
<dbReference type="Proteomes" id="UP000630149">
    <property type="component" value="Unassembled WGS sequence"/>
</dbReference>
<dbReference type="PRINTS" id="PR00144">
    <property type="entry name" value="DALDHYDRTASE"/>
</dbReference>
<feature type="active site" description="Schiff-base intermediate with substrate" evidence="9">
    <location>
        <position position="197"/>
    </location>
</feature>
<dbReference type="FunFam" id="3.20.20.70:FF:000019">
    <property type="entry name" value="Delta-aminolevulinic acid dehydratase"/>
    <property type="match status" value="1"/>
</dbReference>
<evidence type="ECO:0000256" key="12">
    <source>
        <dbReference type="PIRSR" id="PIRSR001415-5"/>
    </source>
</evidence>
<feature type="binding site" evidence="11">
    <location>
        <position position="132"/>
    </location>
    <ligand>
        <name>Zn(2+)</name>
        <dbReference type="ChEBI" id="CHEBI:29105"/>
        <note>catalytic</note>
    </ligand>
</feature>
<dbReference type="OrthoDB" id="9805001at2"/>
<feature type="binding site" evidence="10">
    <location>
        <position position="219"/>
    </location>
    <ligand>
        <name>5-aminolevulinate</name>
        <dbReference type="ChEBI" id="CHEBI:356416"/>
        <label>1</label>
    </ligand>
</feature>
<comment type="catalytic activity">
    <reaction evidence="8 13">
        <text>2 5-aminolevulinate = porphobilinogen + 2 H2O + H(+)</text>
        <dbReference type="Rhea" id="RHEA:24064"/>
        <dbReference type="ChEBI" id="CHEBI:15377"/>
        <dbReference type="ChEBI" id="CHEBI:15378"/>
        <dbReference type="ChEBI" id="CHEBI:58126"/>
        <dbReference type="ChEBI" id="CHEBI:356416"/>
        <dbReference type="EC" id="4.2.1.24"/>
    </reaction>
</comment>
<dbReference type="InterPro" id="IPR013785">
    <property type="entry name" value="Aldolase_TIM"/>
</dbReference>
<evidence type="ECO:0000256" key="3">
    <source>
        <dbReference type="ARBA" id="ARBA00012053"/>
    </source>
</evidence>
<keyword evidence="6 13" id="KW-0456">Lyase</keyword>
<feature type="active site" description="Schiff-base intermediate with substrate" evidence="9">
    <location>
        <position position="250"/>
    </location>
</feature>
<evidence type="ECO:0000256" key="13">
    <source>
        <dbReference type="RuleBase" id="RU000515"/>
    </source>
</evidence>
<keyword evidence="16" id="KW-1185">Reference proteome</keyword>
<dbReference type="NCBIfam" id="NF006762">
    <property type="entry name" value="PRK09283.1"/>
    <property type="match status" value="1"/>
</dbReference>
<comment type="pathway">
    <text evidence="1">Porphyrin-containing compound metabolism; protoporphyrin-IX biosynthesis; coproporphyrinogen-III from 5-aminolevulinate: step 1/4.</text>
</comment>
<dbReference type="GO" id="GO:0006783">
    <property type="term" value="P:heme biosynthetic process"/>
    <property type="evidence" value="ECO:0007669"/>
    <property type="project" value="UniProtKB-KW"/>
</dbReference>
<dbReference type="PANTHER" id="PTHR11458">
    <property type="entry name" value="DELTA-AMINOLEVULINIC ACID DEHYDRATASE"/>
    <property type="match status" value="1"/>
</dbReference>
<dbReference type="GO" id="GO:0004655">
    <property type="term" value="F:porphobilinogen synthase activity"/>
    <property type="evidence" value="ECO:0007669"/>
    <property type="project" value="UniProtKB-EC"/>
</dbReference>
<dbReference type="AlphaFoldDB" id="A0A917NBD2"/>
<dbReference type="EMBL" id="BMOB01000005">
    <property type="protein sequence ID" value="GGI85294.1"/>
    <property type="molecule type" value="Genomic_DNA"/>
</dbReference>
<dbReference type="InterPro" id="IPR001731">
    <property type="entry name" value="ALAD"/>
</dbReference>
<dbReference type="GO" id="GO:0005829">
    <property type="term" value="C:cytosol"/>
    <property type="evidence" value="ECO:0007669"/>
    <property type="project" value="TreeGrafter"/>
</dbReference>
<keyword evidence="11" id="KW-0479">Metal-binding</keyword>
<evidence type="ECO:0000256" key="14">
    <source>
        <dbReference type="RuleBase" id="RU004161"/>
    </source>
</evidence>
<evidence type="ECO:0000256" key="5">
    <source>
        <dbReference type="ARBA" id="ARBA00023133"/>
    </source>
</evidence>
<keyword evidence="11" id="KW-0862">Zinc</keyword>
<comment type="similarity">
    <text evidence="2 14">Belongs to the ALAD family.</text>
</comment>
<comment type="caution">
    <text evidence="15">The sequence shown here is derived from an EMBL/GenBank/DDBJ whole genome shotgun (WGS) entry which is preliminary data.</text>
</comment>
<evidence type="ECO:0000256" key="7">
    <source>
        <dbReference type="ARBA" id="ARBA00023244"/>
    </source>
</evidence>
<dbReference type="Pfam" id="PF00490">
    <property type="entry name" value="ALAD"/>
    <property type="match status" value="1"/>
</dbReference>
<evidence type="ECO:0000256" key="1">
    <source>
        <dbReference type="ARBA" id="ARBA00004694"/>
    </source>
</evidence>
<dbReference type="RefSeq" id="WP_131776663.1">
    <property type="nucleotide sequence ID" value="NZ_BMOB01000005.1"/>
</dbReference>
<feature type="binding site" evidence="11">
    <location>
        <position position="124"/>
    </location>
    <ligand>
        <name>Zn(2+)</name>
        <dbReference type="ChEBI" id="CHEBI:29105"/>
        <note>catalytic</note>
    </ligand>
</feature>
<sequence length="329" mass="36413">MTSYSIPLRLKRLRQTSSIRALVREHHLHPSKLIAPLFISETLQEKREIKSMPGHFQLSIGSLSEEIESLTDLGITTVILFGIPAHKDAEGRASLEQNGIIPRAIKTIRQTNPDMVIIADACFCEYTDHGHCGVLKNDLIDNDKTLTLLSKQAVCFAEAGADFIAPSGMADGMVGAIREALDKAHHQNTAILSYAVKYSSSFYGPFREAAEGAPQFGDRKTYQMDPANGLEAIREASLDLEEGADILMVKPAMNYLDVIFRLKQHFPQVPLCAYQVSGEYAMIKTAAKLGLMDEQQAMYESLIAIKRAGADMIMTYFAKEMAKLLKFPV</sequence>
<dbReference type="PANTHER" id="PTHR11458:SF0">
    <property type="entry name" value="DELTA-AMINOLEVULINIC ACID DEHYDRATASE"/>
    <property type="match status" value="1"/>
</dbReference>
<evidence type="ECO:0000256" key="10">
    <source>
        <dbReference type="PIRSR" id="PIRSR001415-2"/>
    </source>
</evidence>
<evidence type="ECO:0000313" key="15">
    <source>
        <dbReference type="EMBL" id="GGI85294.1"/>
    </source>
</evidence>
<dbReference type="SMART" id="SM01004">
    <property type="entry name" value="ALAD"/>
    <property type="match status" value="1"/>
</dbReference>
<evidence type="ECO:0000256" key="9">
    <source>
        <dbReference type="PIRSR" id="PIRSR001415-1"/>
    </source>
</evidence>
<reference evidence="15" key="1">
    <citation type="journal article" date="2014" name="Int. J. Syst. Evol. Microbiol.">
        <title>Complete genome sequence of Corynebacterium casei LMG S-19264T (=DSM 44701T), isolated from a smear-ripened cheese.</title>
        <authorList>
            <consortium name="US DOE Joint Genome Institute (JGI-PGF)"/>
            <person name="Walter F."/>
            <person name="Albersmeier A."/>
            <person name="Kalinowski J."/>
            <person name="Ruckert C."/>
        </authorList>
    </citation>
    <scope>NUCLEOTIDE SEQUENCE</scope>
    <source>
        <strain evidence="15">JCM 13919</strain>
    </source>
</reference>
<evidence type="ECO:0000256" key="2">
    <source>
        <dbReference type="ARBA" id="ARBA00008055"/>
    </source>
</evidence>
<evidence type="ECO:0000256" key="4">
    <source>
        <dbReference type="ARBA" id="ARBA00020771"/>
    </source>
</evidence>
<evidence type="ECO:0000256" key="11">
    <source>
        <dbReference type="PIRSR" id="PIRSR001415-3"/>
    </source>
</evidence>
<protein>
    <recommendedName>
        <fullName evidence="4 13">Delta-aminolevulinic acid dehydratase</fullName>
        <ecNumber evidence="3 13">4.2.1.24</ecNumber>
    </recommendedName>
</protein>
<evidence type="ECO:0000256" key="8">
    <source>
        <dbReference type="ARBA" id="ARBA00047651"/>
    </source>
</evidence>
<reference evidence="15" key="2">
    <citation type="submission" date="2020-09" db="EMBL/GenBank/DDBJ databases">
        <authorList>
            <person name="Sun Q."/>
            <person name="Ohkuma M."/>
        </authorList>
    </citation>
    <scope>NUCLEOTIDE SEQUENCE</scope>
    <source>
        <strain evidence="15">JCM 13919</strain>
    </source>
</reference>
<keyword evidence="5" id="KW-0350">Heme biosynthesis</keyword>
<evidence type="ECO:0000256" key="6">
    <source>
        <dbReference type="ARBA" id="ARBA00023239"/>
    </source>
</evidence>
<feature type="binding site" evidence="10">
    <location>
        <position position="316"/>
    </location>
    <ligand>
        <name>5-aminolevulinate</name>
        <dbReference type="ChEBI" id="CHEBI:356416"/>
        <label>2</label>
    </ligand>
</feature>
<accession>A0A917NBD2</accession>
<keyword evidence="7 13" id="KW-0627">Porphyrin biosynthesis</keyword>
<dbReference type="PROSITE" id="PS00169">
    <property type="entry name" value="D_ALA_DEHYDRATASE"/>
    <property type="match status" value="1"/>
</dbReference>
<comment type="subunit">
    <text evidence="13">Homooctamer.</text>
</comment>
<proteinExistence type="inferred from homology"/>
<dbReference type="SUPFAM" id="SSF51569">
    <property type="entry name" value="Aldolase"/>
    <property type="match status" value="1"/>
</dbReference>
<feature type="binding site" evidence="12">
    <location>
        <position position="235"/>
    </location>
    <ligand>
        <name>Mg(2+)</name>
        <dbReference type="ChEBI" id="CHEBI:18420"/>
    </ligand>
</feature>
<evidence type="ECO:0000313" key="16">
    <source>
        <dbReference type="Proteomes" id="UP000630149"/>
    </source>
</evidence>
<dbReference type="EC" id="4.2.1.24" evidence="3 13"/>
<feature type="binding site" evidence="11">
    <location>
        <position position="122"/>
    </location>
    <ligand>
        <name>Zn(2+)</name>
        <dbReference type="ChEBI" id="CHEBI:29105"/>
        <note>catalytic</note>
    </ligand>
</feature>
<dbReference type="Gene3D" id="3.20.20.70">
    <property type="entry name" value="Aldolase class I"/>
    <property type="match status" value="1"/>
</dbReference>
<feature type="binding site" evidence="10">
    <location>
        <position position="207"/>
    </location>
    <ligand>
        <name>5-aminolevulinate</name>
        <dbReference type="ChEBI" id="CHEBI:356416"/>
        <label>1</label>
    </ligand>
</feature>
<gene>
    <name evidence="15" type="primary">hemB</name>
    <name evidence="15" type="ORF">GCM10007966_12390</name>
</gene>
<dbReference type="InterPro" id="IPR030656">
    <property type="entry name" value="ALAD_AS"/>
</dbReference>